<dbReference type="InterPro" id="IPR050430">
    <property type="entry name" value="Peptidase_S1"/>
</dbReference>
<evidence type="ECO:0000256" key="1">
    <source>
        <dbReference type="ARBA" id="ARBA00004613"/>
    </source>
</evidence>
<feature type="signal peptide" evidence="8">
    <location>
        <begin position="1"/>
        <end position="21"/>
    </location>
</feature>
<dbReference type="Pfam" id="PF00089">
    <property type="entry name" value="Trypsin"/>
    <property type="match status" value="1"/>
</dbReference>
<dbReference type="PANTHER" id="PTHR24276:SF98">
    <property type="entry name" value="FI18310P1-RELATED"/>
    <property type="match status" value="1"/>
</dbReference>
<dbReference type="FunFam" id="2.40.10.10:FF:000156">
    <property type="entry name" value="MIP06385p"/>
    <property type="match status" value="1"/>
</dbReference>
<dbReference type="PROSITE" id="PS50240">
    <property type="entry name" value="TRYPSIN_DOM"/>
    <property type="match status" value="1"/>
</dbReference>
<evidence type="ECO:0000259" key="9">
    <source>
        <dbReference type="PROSITE" id="PS50240"/>
    </source>
</evidence>
<dbReference type="SMART" id="SM00020">
    <property type="entry name" value="Tryp_SPc"/>
    <property type="match status" value="1"/>
</dbReference>
<dbReference type="InterPro" id="IPR001254">
    <property type="entry name" value="Trypsin_dom"/>
</dbReference>
<sequence>MKLASAAISAALVLASATASGSSNYYTVPVSNLAPGNNLSSDAIATSLQDTQDGSNHHAVSVADAASSSNSSYVTARGTTSIVPSGTKSYVAGLRATAAGNNFCSASLITPTHILVGTYCVSGDIRWASIGSHYVNGTQDGEQIKVIAILNHPKSSKANFTDDFAVLVLEKPSSFKPVALPAPDDPDVRDGEWAAKMGWDDTGGEDTMAYELTRENVQLMSTSNCLTETTIDDTMLCSRGTPNVTSCTGDYGGPVVVERPSGDVLVGVVSWGDDCRQPGFPSIYSRVSAARAWIESVASGVCFH</sequence>
<evidence type="ECO:0000256" key="2">
    <source>
        <dbReference type="ARBA" id="ARBA00007664"/>
    </source>
</evidence>
<dbReference type="Proteomes" id="UP000694044">
    <property type="component" value="Unassembled WGS sequence"/>
</dbReference>
<keyword evidence="6" id="KW-1015">Disulfide bond</keyword>
<organism evidence="10 11">
    <name type="scientific">Phytophthora pseudosyringae</name>
    <dbReference type="NCBI Taxonomy" id="221518"/>
    <lineage>
        <taxon>Eukaryota</taxon>
        <taxon>Sar</taxon>
        <taxon>Stramenopiles</taxon>
        <taxon>Oomycota</taxon>
        <taxon>Peronosporomycetes</taxon>
        <taxon>Peronosporales</taxon>
        <taxon>Peronosporaceae</taxon>
        <taxon>Phytophthora</taxon>
    </lineage>
</organism>
<protein>
    <recommendedName>
        <fullName evidence="9">Peptidase S1 domain-containing protein</fullName>
    </recommendedName>
</protein>
<evidence type="ECO:0000256" key="8">
    <source>
        <dbReference type="SAM" id="SignalP"/>
    </source>
</evidence>
<evidence type="ECO:0000256" key="5">
    <source>
        <dbReference type="ARBA" id="ARBA00023026"/>
    </source>
</evidence>
<feature type="domain" description="Peptidase S1" evidence="9">
    <location>
        <begin position="75"/>
        <end position="299"/>
    </location>
</feature>
<reference evidence="10" key="1">
    <citation type="submission" date="2021-02" db="EMBL/GenBank/DDBJ databases">
        <authorList>
            <person name="Palmer J.M."/>
        </authorList>
    </citation>
    <scope>NUCLEOTIDE SEQUENCE</scope>
    <source>
        <strain evidence="10">SCRP734</strain>
    </source>
</reference>
<feature type="chain" id="PRO_5035877665" description="Peptidase S1 domain-containing protein" evidence="8">
    <location>
        <begin position="22"/>
        <end position="304"/>
    </location>
</feature>
<proteinExistence type="inferred from homology"/>
<comment type="caution">
    <text evidence="10">The sequence shown here is derived from an EMBL/GenBank/DDBJ whole genome shotgun (WGS) entry which is preliminary data.</text>
</comment>
<evidence type="ECO:0000313" key="11">
    <source>
        <dbReference type="Proteomes" id="UP000694044"/>
    </source>
</evidence>
<gene>
    <name evidence="10" type="ORF">PHYPSEUDO_013155</name>
</gene>
<keyword evidence="3" id="KW-0964">Secreted</keyword>
<keyword evidence="5" id="KW-0843">Virulence</keyword>
<dbReference type="OrthoDB" id="546450at2759"/>
<dbReference type="GO" id="GO:0005576">
    <property type="term" value="C:extracellular region"/>
    <property type="evidence" value="ECO:0007669"/>
    <property type="project" value="UniProtKB-SubCell"/>
</dbReference>
<keyword evidence="4 8" id="KW-0732">Signal</keyword>
<evidence type="ECO:0000256" key="6">
    <source>
        <dbReference type="ARBA" id="ARBA00023157"/>
    </source>
</evidence>
<evidence type="ECO:0000256" key="7">
    <source>
        <dbReference type="ARBA" id="ARBA00023180"/>
    </source>
</evidence>
<dbReference type="CDD" id="cd00190">
    <property type="entry name" value="Tryp_SPc"/>
    <property type="match status" value="1"/>
</dbReference>
<dbReference type="GO" id="GO:0006508">
    <property type="term" value="P:proteolysis"/>
    <property type="evidence" value="ECO:0007669"/>
    <property type="project" value="InterPro"/>
</dbReference>
<keyword evidence="7" id="KW-0325">Glycoprotein</keyword>
<evidence type="ECO:0000256" key="4">
    <source>
        <dbReference type="ARBA" id="ARBA00022729"/>
    </source>
</evidence>
<name>A0A8T1VAI3_9STRA</name>
<dbReference type="PANTHER" id="PTHR24276">
    <property type="entry name" value="POLYSERASE-RELATED"/>
    <property type="match status" value="1"/>
</dbReference>
<comment type="subcellular location">
    <subcellularLocation>
        <location evidence="1">Secreted</location>
    </subcellularLocation>
</comment>
<comment type="similarity">
    <text evidence="2">Belongs to the peptidase S1 family.</text>
</comment>
<dbReference type="GO" id="GO:0004252">
    <property type="term" value="F:serine-type endopeptidase activity"/>
    <property type="evidence" value="ECO:0007669"/>
    <property type="project" value="InterPro"/>
</dbReference>
<dbReference type="AlphaFoldDB" id="A0A8T1VAI3"/>
<keyword evidence="11" id="KW-1185">Reference proteome</keyword>
<evidence type="ECO:0000313" key="10">
    <source>
        <dbReference type="EMBL" id="KAG7376554.1"/>
    </source>
</evidence>
<accession>A0A8T1VAI3</accession>
<dbReference type="EMBL" id="JAGDFM010000668">
    <property type="protein sequence ID" value="KAG7376554.1"/>
    <property type="molecule type" value="Genomic_DNA"/>
</dbReference>
<evidence type="ECO:0000256" key="3">
    <source>
        <dbReference type="ARBA" id="ARBA00022525"/>
    </source>
</evidence>